<reference evidence="2 3" key="1">
    <citation type="submission" date="2020-04" db="EMBL/GenBank/DDBJ databases">
        <authorList>
            <person name="De Canck E."/>
        </authorList>
    </citation>
    <scope>NUCLEOTIDE SEQUENCE [LARGE SCALE GENOMIC DNA]</scope>
    <source>
        <strain evidence="2 3">LMG 26858</strain>
    </source>
</reference>
<dbReference type="Proteomes" id="UP000494117">
    <property type="component" value="Unassembled WGS sequence"/>
</dbReference>
<feature type="transmembrane region" description="Helical" evidence="1">
    <location>
        <begin position="173"/>
        <end position="191"/>
    </location>
</feature>
<proteinExistence type="predicted"/>
<feature type="transmembrane region" description="Helical" evidence="1">
    <location>
        <begin position="84"/>
        <end position="106"/>
    </location>
</feature>
<evidence type="ECO:0000313" key="2">
    <source>
        <dbReference type="EMBL" id="CAB3882701.1"/>
    </source>
</evidence>
<feature type="transmembrane region" description="Helical" evidence="1">
    <location>
        <begin position="203"/>
        <end position="222"/>
    </location>
</feature>
<evidence type="ECO:0000256" key="1">
    <source>
        <dbReference type="SAM" id="Phobius"/>
    </source>
</evidence>
<name>A0A6S7DAT4_9BURK</name>
<gene>
    <name evidence="2" type="ORF">LMG26858_03314</name>
</gene>
<dbReference type="AlphaFoldDB" id="A0A6S7DAT4"/>
<accession>A0A6S7DAT4</accession>
<organism evidence="2 3">
    <name type="scientific">Achromobacter anxifer</name>
    <dbReference type="NCBI Taxonomy" id="1287737"/>
    <lineage>
        <taxon>Bacteria</taxon>
        <taxon>Pseudomonadati</taxon>
        <taxon>Pseudomonadota</taxon>
        <taxon>Betaproteobacteria</taxon>
        <taxon>Burkholderiales</taxon>
        <taxon>Alcaligenaceae</taxon>
        <taxon>Achromobacter</taxon>
    </lineage>
</organism>
<keyword evidence="1" id="KW-0812">Transmembrane</keyword>
<keyword evidence="1" id="KW-0472">Membrane</keyword>
<keyword evidence="3" id="KW-1185">Reference proteome</keyword>
<dbReference type="EMBL" id="CADILG010000024">
    <property type="protein sequence ID" value="CAB3882701.1"/>
    <property type="molecule type" value="Genomic_DNA"/>
</dbReference>
<keyword evidence="1" id="KW-1133">Transmembrane helix</keyword>
<evidence type="ECO:0000313" key="3">
    <source>
        <dbReference type="Proteomes" id="UP000494117"/>
    </source>
</evidence>
<feature type="transmembrane region" description="Helical" evidence="1">
    <location>
        <begin position="228"/>
        <end position="249"/>
    </location>
</feature>
<feature type="transmembrane region" description="Helical" evidence="1">
    <location>
        <begin position="55"/>
        <end position="77"/>
    </location>
</feature>
<dbReference type="RefSeq" id="WP_175208127.1">
    <property type="nucleotide sequence ID" value="NZ_CADILG010000024.1"/>
</dbReference>
<feature type="transmembrane region" description="Helical" evidence="1">
    <location>
        <begin position="112"/>
        <end position="128"/>
    </location>
</feature>
<sequence>MNLLLLKLVLSPLLLLMATLAVRRWGAAVGGLLVGLPLTSGPVSIFLALERGPDFAFHATSGSLAATTGQVAFALAYSALAGNGWMAAMSGAGVAFLAVSACLQYSGFNQSILFLIAVLAALLSLRLIPPGPAAIRPARAPWWDLPARIVIMAALVVGVTSAAGHIGPGPAGVIASFPFMAAVLGGFAHHAEGAHAARLVMRGLCAGLLGFAVFFYIVSLTVQTQPYSLVYGGAILCALISQAMALWLIRVAR</sequence>
<protein>
    <submittedName>
        <fullName evidence="2">Uncharacterized protein</fullName>
    </submittedName>
</protein>